<dbReference type="InterPro" id="IPR000711">
    <property type="entry name" value="ATPase_OSCP/dsu"/>
</dbReference>
<proteinExistence type="inferred from homology"/>
<dbReference type="SUPFAM" id="SSF47928">
    <property type="entry name" value="N-terminal domain of the delta subunit of the F1F0-ATP synthase"/>
    <property type="match status" value="1"/>
</dbReference>
<dbReference type="RefSeq" id="WP_039577176.1">
    <property type="nucleotide sequence ID" value="NZ_CP009122.1"/>
</dbReference>
<dbReference type="PRINTS" id="PR00125">
    <property type="entry name" value="ATPASEDELTA"/>
</dbReference>
<keyword evidence="3 8" id="KW-0375">Hydrogen ion transport</keyword>
<keyword evidence="10" id="KW-1185">Reference proteome</keyword>
<name>A0A0A7PKR4_9SPHN</name>
<dbReference type="Gene3D" id="1.10.520.20">
    <property type="entry name" value="N-terminal domain of the delta subunit of the F1F0-ATP synthase"/>
    <property type="match status" value="1"/>
</dbReference>
<dbReference type="AlphaFoldDB" id="A0A0A7PKR4"/>
<dbReference type="GO" id="GO:0046933">
    <property type="term" value="F:proton-transporting ATP synthase activity, rotational mechanism"/>
    <property type="evidence" value="ECO:0007669"/>
    <property type="project" value="UniProtKB-UniRule"/>
</dbReference>
<evidence type="ECO:0000256" key="6">
    <source>
        <dbReference type="ARBA" id="ARBA00023196"/>
    </source>
</evidence>
<dbReference type="NCBIfam" id="NF004402">
    <property type="entry name" value="PRK05758.2-2"/>
    <property type="match status" value="1"/>
</dbReference>
<evidence type="ECO:0000256" key="1">
    <source>
        <dbReference type="ARBA" id="ARBA00004370"/>
    </source>
</evidence>
<comment type="function">
    <text evidence="8">F(1)F(0) ATP synthase produces ATP from ADP in the presence of a proton or sodium gradient. F-type ATPases consist of two structural domains, F(1) containing the extramembraneous catalytic core and F(0) containing the membrane proton channel, linked together by a central stalk and a peripheral stalk. During catalysis, ATP synthesis in the catalytic domain of F(1) is coupled via a rotary mechanism of the central stalk subunits to proton translocation.</text>
</comment>
<dbReference type="Pfam" id="PF00213">
    <property type="entry name" value="OSCP"/>
    <property type="match status" value="1"/>
</dbReference>
<dbReference type="PANTHER" id="PTHR11910">
    <property type="entry name" value="ATP SYNTHASE DELTA CHAIN"/>
    <property type="match status" value="1"/>
</dbReference>
<accession>A0A0A7PKR4</accession>
<dbReference type="OrthoDB" id="9796185at2"/>
<keyword evidence="6 8" id="KW-0139">CF(1)</keyword>
<dbReference type="InterPro" id="IPR020781">
    <property type="entry name" value="ATPase_OSCP/d_CS"/>
</dbReference>
<dbReference type="GO" id="GO:0016787">
    <property type="term" value="F:hydrolase activity"/>
    <property type="evidence" value="ECO:0007669"/>
    <property type="project" value="UniProtKB-KW"/>
</dbReference>
<keyword evidence="5 8" id="KW-0472">Membrane</keyword>
<gene>
    <name evidence="8" type="primary">atpH</name>
    <name evidence="9" type="ORF">SKP52_18520</name>
</gene>
<dbReference type="HAMAP" id="MF_01416">
    <property type="entry name" value="ATP_synth_delta_bact"/>
    <property type="match status" value="1"/>
</dbReference>
<dbReference type="NCBIfam" id="NF004406">
    <property type="entry name" value="PRK05758.3-2"/>
    <property type="match status" value="1"/>
</dbReference>
<comment type="similarity">
    <text evidence="8">Belongs to the ATPase delta chain family.</text>
</comment>
<evidence type="ECO:0000256" key="5">
    <source>
        <dbReference type="ARBA" id="ARBA00023136"/>
    </source>
</evidence>
<keyword evidence="4 8" id="KW-0406">Ion transport</keyword>
<dbReference type="Proteomes" id="UP000030907">
    <property type="component" value="Chromosome"/>
</dbReference>
<dbReference type="PROSITE" id="PS00389">
    <property type="entry name" value="ATPASE_DELTA"/>
    <property type="match status" value="1"/>
</dbReference>
<comment type="subcellular location">
    <subcellularLocation>
        <location evidence="8">Cell membrane</location>
        <topology evidence="8">Peripheral membrane protein</topology>
    </subcellularLocation>
    <subcellularLocation>
        <location evidence="1">Membrane</location>
    </subcellularLocation>
</comment>
<dbReference type="InterPro" id="IPR026015">
    <property type="entry name" value="ATP_synth_OSCP/delta_N_sf"/>
</dbReference>
<dbReference type="GO" id="GO:0045259">
    <property type="term" value="C:proton-transporting ATP synthase complex"/>
    <property type="evidence" value="ECO:0007669"/>
    <property type="project" value="UniProtKB-KW"/>
</dbReference>
<dbReference type="NCBIfam" id="TIGR01145">
    <property type="entry name" value="ATP_synt_delta"/>
    <property type="match status" value="1"/>
</dbReference>
<dbReference type="EMBL" id="CP009122">
    <property type="protein sequence ID" value="AJA10574.1"/>
    <property type="molecule type" value="Genomic_DNA"/>
</dbReference>
<organism evidence="9 10">
    <name type="scientific">Sphingopyxis fribergensis</name>
    <dbReference type="NCBI Taxonomy" id="1515612"/>
    <lineage>
        <taxon>Bacteria</taxon>
        <taxon>Pseudomonadati</taxon>
        <taxon>Pseudomonadota</taxon>
        <taxon>Alphaproteobacteria</taxon>
        <taxon>Sphingomonadales</taxon>
        <taxon>Sphingomonadaceae</taxon>
        <taxon>Sphingopyxis</taxon>
    </lineage>
</organism>
<dbReference type="STRING" id="1515612.SKP52_18520"/>
<evidence type="ECO:0000256" key="4">
    <source>
        <dbReference type="ARBA" id="ARBA00023065"/>
    </source>
</evidence>
<protein>
    <recommendedName>
        <fullName evidence="8">ATP synthase subunit delta</fullName>
    </recommendedName>
    <alternativeName>
        <fullName evidence="8">ATP synthase F(1) sector subunit delta</fullName>
    </alternativeName>
    <alternativeName>
        <fullName evidence="8">F-type ATPase subunit delta</fullName>
        <shortName evidence="8">F-ATPase subunit delta</shortName>
    </alternativeName>
</protein>
<dbReference type="HOGENOM" id="CLU_085114_0_1_5"/>
<keyword evidence="7 8" id="KW-0066">ATP synthesis</keyword>
<evidence type="ECO:0000256" key="7">
    <source>
        <dbReference type="ARBA" id="ARBA00023310"/>
    </source>
</evidence>
<evidence type="ECO:0000313" key="10">
    <source>
        <dbReference type="Proteomes" id="UP000030907"/>
    </source>
</evidence>
<keyword evidence="9" id="KW-0378">Hydrolase</keyword>
<dbReference type="KEGG" id="sphk:SKP52_18520"/>
<keyword evidence="8" id="KW-1003">Cell membrane</keyword>
<evidence type="ECO:0000256" key="3">
    <source>
        <dbReference type="ARBA" id="ARBA00022781"/>
    </source>
</evidence>
<sequence length="188" mass="19292">MENSGGIQGNITAGLAGRYAVALFDLARESNAIDAVAKSLSDLRAGLAESADLTALVSSPVVGRTDAANAIAAVGKAMKLDSLTAKFLGVLAENRRLADLPKMIDAFDAIVADHRGEVTAKVTSAHPLSAAQLKELTANLKSRVGRDVSVAATVDPAILGGLVVQLGSQLIDGSIRTRLNSFAQAMKG</sequence>
<evidence type="ECO:0000313" key="9">
    <source>
        <dbReference type="EMBL" id="AJA10574.1"/>
    </source>
</evidence>
<comment type="function">
    <text evidence="8">This protein is part of the stalk that links CF(0) to CF(1). It either transmits conformational changes from CF(0) to CF(1) or is implicated in proton conduction.</text>
</comment>
<keyword evidence="2 8" id="KW-0813">Transport</keyword>
<dbReference type="GO" id="GO:0005886">
    <property type="term" value="C:plasma membrane"/>
    <property type="evidence" value="ECO:0007669"/>
    <property type="project" value="UniProtKB-SubCell"/>
</dbReference>
<reference evidence="9 10" key="1">
    <citation type="journal article" date="2015" name="Int. J. Syst. Evol. Microbiol.">
        <title>Description of Sphingopyxis fribergensis sp. nov. - a soil bacterium with the ability to degrade styrene and phenylacetic acid.</title>
        <authorList>
            <person name="Oelschlagel M."/>
            <person name="Ruckert C."/>
            <person name="Kalinowski J."/>
            <person name="Schmidt G."/>
            <person name="Schlomann M."/>
            <person name="Tischler D."/>
        </authorList>
    </citation>
    <scope>NUCLEOTIDE SEQUENCE [LARGE SCALE GENOMIC DNA]</scope>
    <source>
        <strain evidence="9 10">Kp5.2</strain>
    </source>
</reference>
<evidence type="ECO:0000256" key="8">
    <source>
        <dbReference type="HAMAP-Rule" id="MF_01416"/>
    </source>
</evidence>
<evidence type="ECO:0000256" key="2">
    <source>
        <dbReference type="ARBA" id="ARBA00022448"/>
    </source>
</evidence>